<dbReference type="CDD" id="cd02062">
    <property type="entry name" value="Nitro_FMN_reductase"/>
    <property type="match status" value="1"/>
</dbReference>
<evidence type="ECO:0000313" key="4">
    <source>
        <dbReference type="EMBL" id="ASV74972.1"/>
    </source>
</evidence>
<dbReference type="Proteomes" id="UP000215086">
    <property type="component" value="Chromosome"/>
</dbReference>
<evidence type="ECO:0000256" key="2">
    <source>
        <dbReference type="ARBA" id="ARBA00023002"/>
    </source>
</evidence>
<dbReference type="KEGG" id="ttf:THTE_2370"/>
<sequence length="339" mass="38823">MRIFGILRRALPRIKQILLQRAEPLRLLVREKSATTHGIAIYKATIGSPGFVLLRRNTHRLEKGLIMRPRRDVFALDYIEETVKAYEAALKAAQNGKHGLPAEQLQWTHDVLAEYFAVTGSHPKIDPLRERFRRLPAPPRICDEPLIPYRRDLSQPPPVSYGALAALAHRRRSVRWFLPKPVPRELIDKALEVAAQSPSACNRQPFVFRIFDDPELVRQVASIPYGVIGYEHQIPVIVVIVGQLRNFFDARDRHLIYIDSALAAMSFILALETLGLSSCCINWPDIPEREKKMAELLKLEPDERPVMLIALGWPDPEGMVPRSVKKPLKLFRTYNFEQE</sequence>
<gene>
    <name evidence="4" type="ORF">THTE_2370</name>
</gene>
<keyword evidence="2" id="KW-0560">Oxidoreductase</keyword>
<organism evidence="4 5">
    <name type="scientific">Thermogutta terrifontis</name>
    <dbReference type="NCBI Taxonomy" id="1331910"/>
    <lineage>
        <taxon>Bacteria</taxon>
        <taxon>Pseudomonadati</taxon>
        <taxon>Planctomycetota</taxon>
        <taxon>Planctomycetia</taxon>
        <taxon>Pirellulales</taxon>
        <taxon>Thermoguttaceae</taxon>
        <taxon>Thermogutta</taxon>
    </lineage>
</organism>
<dbReference type="SUPFAM" id="SSF55469">
    <property type="entry name" value="FMN-dependent nitroreductase-like"/>
    <property type="match status" value="1"/>
</dbReference>
<dbReference type="OrthoDB" id="9802760at2"/>
<dbReference type="EMBL" id="CP018477">
    <property type="protein sequence ID" value="ASV74972.1"/>
    <property type="molecule type" value="Genomic_DNA"/>
</dbReference>
<dbReference type="PANTHER" id="PTHR43673">
    <property type="entry name" value="NAD(P)H NITROREDUCTASE YDGI-RELATED"/>
    <property type="match status" value="1"/>
</dbReference>
<keyword evidence="5" id="KW-1185">Reference proteome</keyword>
<evidence type="ECO:0000259" key="3">
    <source>
        <dbReference type="Pfam" id="PF00881"/>
    </source>
</evidence>
<protein>
    <submittedName>
        <fullName evidence="4">Nitroreductase family protein</fullName>
    </submittedName>
</protein>
<name>A0A286RGA5_9BACT</name>
<comment type="similarity">
    <text evidence="1">Belongs to the nitroreductase family.</text>
</comment>
<feature type="domain" description="Nitroreductase" evidence="3">
    <location>
        <begin position="170"/>
        <end position="221"/>
    </location>
</feature>
<proteinExistence type="inferred from homology"/>
<reference evidence="4 5" key="1">
    <citation type="journal article" name="Front. Microbiol.">
        <title>Sugar Metabolism of the First Thermophilic Planctomycete Thermogutta terrifontis: Comparative Genomic and Transcriptomic Approaches.</title>
        <authorList>
            <person name="Elcheninov A.G."/>
            <person name="Menzel P."/>
            <person name="Gudbergsdottir S.R."/>
            <person name="Slesarev A.I."/>
            <person name="Kadnikov V.V."/>
            <person name="Krogh A."/>
            <person name="Bonch-Osmolovskaya E.A."/>
            <person name="Peng X."/>
            <person name="Kublanov I.V."/>
        </authorList>
    </citation>
    <scope>NUCLEOTIDE SEQUENCE [LARGE SCALE GENOMIC DNA]</scope>
    <source>
        <strain evidence="4 5">R1</strain>
    </source>
</reference>
<dbReference type="InterPro" id="IPR000415">
    <property type="entry name" value="Nitroreductase-like"/>
</dbReference>
<dbReference type="InterPro" id="IPR029479">
    <property type="entry name" value="Nitroreductase"/>
</dbReference>
<dbReference type="GO" id="GO:0016491">
    <property type="term" value="F:oxidoreductase activity"/>
    <property type="evidence" value="ECO:0007669"/>
    <property type="project" value="UniProtKB-KW"/>
</dbReference>
<dbReference type="AlphaFoldDB" id="A0A286RGA5"/>
<evidence type="ECO:0000256" key="1">
    <source>
        <dbReference type="ARBA" id="ARBA00007118"/>
    </source>
</evidence>
<dbReference type="Gene3D" id="3.40.109.10">
    <property type="entry name" value="NADH Oxidase"/>
    <property type="match status" value="1"/>
</dbReference>
<dbReference type="Pfam" id="PF00881">
    <property type="entry name" value="Nitroreductase"/>
    <property type="match status" value="2"/>
</dbReference>
<feature type="domain" description="Nitroreductase" evidence="3">
    <location>
        <begin position="233"/>
        <end position="313"/>
    </location>
</feature>
<evidence type="ECO:0000313" key="5">
    <source>
        <dbReference type="Proteomes" id="UP000215086"/>
    </source>
</evidence>
<accession>A0A286RGA5</accession>
<dbReference type="PANTHER" id="PTHR43673:SF10">
    <property type="entry name" value="NADH DEHYDROGENASE_NAD(P)H NITROREDUCTASE XCC3605-RELATED"/>
    <property type="match status" value="1"/>
</dbReference>